<sequence>MSEAGTMGRFILRRVVQAVLVILAATLLIFLATFAIGDPFASSGEKAVPPDIAAANRAKFGLDKPLPLQYVIYLGNMVRGDFGIDFEQHRPVAQMLEAAIPNTVRLALVAIVIDILIGVVAGVIAAVKRYSFWDVLVTVIATLAIGIPVFVIGVVLVANVAGWGPFPSVPRSFTVQVPWYQEVLLPAFTLAIIDAAFIARLMRGSMLEVLRADYIRTASAKGLSERTVIGKHAMRNSLIPVVTYVGVSLGVLFGGAIITETIFQYNGVGYLLSTAIVKSNAPVIIAVVIFSVVAYVVLSTIVDILYAFLDPRIRLN</sequence>
<evidence type="ECO:0000313" key="9">
    <source>
        <dbReference type="EMBL" id="MFD1237090.1"/>
    </source>
</evidence>
<proteinExistence type="inferred from homology"/>
<evidence type="ECO:0000256" key="6">
    <source>
        <dbReference type="ARBA" id="ARBA00023136"/>
    </source>
</evidence>
<feature type="transmembrane region" description="Helical" evidence="7">
    <location>
        <begin position="283"/>
        <end position="309"/>
    </location>
</feature>
<dbReference type="EMBL" id="JBHTMB010000264">
    <property type="protein sequence ID" value="MFD1237090.1"/>
    <property type="molecule type" value="Genomic_DNA"/>
</dbReference>
<feature type="domain" description="ABC transmembrane type-1" evidence="8">
    <location>
        <begin position="100"/>
        <end position="306"/>
    </location>
</feature>
<evidence type="ECO:0000256" key="4">
    <source>
        <dbReference type="ARBA" id="ARBA00022692"/>
    </source>
</evidence>
<keyword evidence="2 7" id="KW-0813">Transport</keyword>
<comment type="subcellular location">
    <subcellularLocation>
        <location evidence="1 7">Cell membrane</location>
        <topology evidence="1 7">Multi-pass membrane protein</topology>
    </subcellularLocation>
</comment>
<evidence type="ECO:0000256" key="1">
    <source>
        <dbReference type="ARBA" id="ARBA00004651"/>
    </source>
</evidence>
<accession>A0ABW3VQK1</accession>
<evidence type="ECO:0000313" key="10">
    <source>
        <dbReference type="Proteomes" id="UP001597182"/>
    </source>
</evidence>
<feature type="transmembrane region" description="Helical" evidence="7">
    <location>
        <begin position="183"/>
        <end position="202"/>
    </location>
</feature>
<dbReference type="InterPro" id="IPR000515">
    <property type="entry name" value="MetI-like"/>
</dbReference>
<keyword evidence="10" id="KW-1185">Reference proteome</keyword>
<dbReference type="PANTHER" id="PTHR43163">
    <property type="entry name" value="DIPEPTIDE TRANSPORT SYSTEM PERMEASE PROTEIN DPPB-RELATED"/>
    <property type="match status" value="1"/>
</dbReference>
<dbReference type="InterPro" id="IPR045621">
    <property type="entry name" value="BPD_transp_1_N"/>
</dbReference>
<reference evidence="10" key="1">
    <citation type="journal article" date="2019" name="Int. J. Syst. Evol. Microbiol.">
        <title>The Global Catalogue of Microorganisms (GCM) 10K type strain sequencing project: providing services to taxonomists for standard genome sequencing and annotation.</title>
        <authorList>
            <consortium name="The Broad Institute Genomics Platform"/>
            <consortium name="The Broad Institute Genome Sequencing Center for Infectious Disease"/>
            <person name="Wu L."/>
            <person name="Ma J."/>
        </authorList>
    </citation>
    <scope>NUCLEOTIDE SEQUENCE [LARGE SCALE GENOMIC DNA]</scope>
    <source>
        <strain evidence="10">CCUG 49018</strain>
    </source>
</reference>
<evidence type="ECO:0000256" key="3">
    <source>
        <dbReference type="ARBA" id="ARBA00022475"/>
    </source>
</evidence>
<evidence type="ECO:0000256" key="5">
    <source>
        <dbReference type="ARBA" id="ARBA00022989"/>
    </source>
</evidence>
<dbReference type="SUPFAM" id="SSF161098">
    <property type="entry name" value="MetI-like"/>
    <property type="match status" value="1"/>
</dbReference>
<dbReference type="RefSeq" id="WP_346090796.1">
    <property type="nucleotide sequence ID" value="NZ_BAABKS010000015.1"/>
</dbReference>
<feature type="transmembrane region" description="Helical" evidence="7">
    <location>
        <begin position="106"/>
        <end position="127"/>
    </location>
</feature>
<keyword evidence="4 7" id="KW-0812">Transmembrane</keyword>
<comment type="similarity">
    <text evidence="7">Belongs to the binding-protein-dependent transport system permease family.</text>
</comment>
<keyword evidence="5 7" id="KW-1133">Transmembrane helix</keyword>
<dbReference type="Pfam" id="PF19300">
    <property type="entry name" value="BPD_transp_1_N"/>
    <property type="match status" value="1"/>
</dbReference>
<protein>
    <submittedName>
        <fullName evidence="9">ABC transporter permease</fullName>
    </submittedName>
</protein>
<dbReference type="Gene3D" id="1.10.3720.10">
    <property type="entry name" value="MetI-like"/>
    <property type="match status" value="1"/>
</dbReference>
<feature type="transmembrane region" description="Helical" evidence="7">
    <location>
        <begin position="139"/>
        <end position="163"/>
    </location>
</feature>
<evidence type="ECO:0000259" key="8">
    <source>
        <dbReference type="PROSITE" id="PS50928"/>
    </source>
</evidence>
<dbReference type="InterPro" id="IPR035906">
    <property type="entry name" value="MetI-like_sf"/>
</dbReference>
<dbReference type="Proteomes" id="UP001597182">
    <property type="component" value="Unassembled WGS sequence"/>
</dbReference>
<feature type="transmembrane region" description="Helical" evidence="7">
    <location>
        <begin position="241"/>
        <end position="263"/>
    </location>
</feature>
<dbReference type="PROSITE" id="PS50928">
    <property type="entry name" value="ABC_TM1"/>
    <property type="match status" value="1"/>
</dbReference>
<keyword evidence="6 7" id="KW-0472">Membrane</keyword>
<dbReference type="CDD" id="cd06261">
    <property type="entry name" value="TM_PBP2"/>
    <property type="match status" value="1"/>
</dbReference>
<feature type="transmembrane region" description="Helical" evidence="7">
    <location>
        <begin position="15"/>
        <end position="36"/>
    </location>
</feature>
<name>A0ABW3VQK1_9PSEU</name>
<organism evidence="9 10">
    <name type="scientific">Pseudonocardia benzenivorans</name>
    <dbReference type="NCBI Taxonomy" id="228005"/>
    <lineage>
        <taxon>Bacteria</taxon>
        <taxon>Bacillati</taxon>
        <taxon>Actinomycetota</taxon>
        <taxon>Actinomycetes</taxon>
        <taxon>Pseudonocardiales</taxon>
        <taxon>Pseudonocardiaceae</taxon>
        <taxon>Pseudonocardia</taxon>
    </lineage>
</organism>
<dbReference type="Pfam" id="PF00528">
    <property type="entry name" value="BPD_transp_1"/>
    <property type="match status" value="1"/>
</dbReference>
<evidence type="ECO:0000256" key="2">
    <source>
        <dbReference type="ARBA" id="ARBA00022448"/>
    </source>
</evidence>
<comment type="caution">
    <text evidence="9">The sequence shown here is derived from an EMBL/GenBank/DDBJ whole genome shotgun (WGS) entry which is preliminary data.</text>
</comment>
<keyword evidence="3" id="KW-1003">Cell membrane</keyword>
<evidence type="ECO:0000256" key="7">
    <source>
        <dbReference type="RuleBase" id="RU363032"/>
    </source>
</evidence>
<gene>
    <name evidence="9" type="ORF">ACFQ34_27710</name>
</gene>
<dbReference type="PANTHER" id="PTHR43163:SF7">
    <property type="entry name" value="DIPEPTIDE-TRANSPORT INTEGRAL MEMBRANE PROTEIN ABC TRANSPORTER DPPB-RELATED"/>
    <property type="match status" value="1"/>
</dbReference>